<name>A0AA40KGS3_9HYME</name>
<dbReference type="EMBL" id="JAHYIQ010000034">
    <property type="protein sequence ID" value="KAK1119815.1"/>
    <property type="molecule type" value="Genomic_DNA"/>
</dbReference>
<gene>
    <name evidence="1" type="ORF">K0M31_012893</name>
</gene>
<evidence type="ECO:0000313" key="2">
    <source>
        <dbReference type="Proteomes" id="UP001177670"/>
    </source>
</evidence>
<accession>A0AA40KGS3</accession>
<proteinExistence type="predicted"/>
<sequence length="54" mass="6016">MVAMPDCMNYIVEGTGEEDAGVRCTPGNDKMFSMGRKDGREVIREELSARLMSM</sequence>
<dbReference type="Proteomes" id="UP001177670">
    <property type="component" value="Unassembled WGS sequence"/>
</dbReference>
<dbReference type="AlphaFoldDB" id="A0AA40KGS3"/>
<comment type="caution">
    <text evidence="1">The sequence shown here is derived from an EMBL/GenBank/DDBJ whole genome shotgun (WGS) entry which is preliminary data.</text>
</comment>
<evidence type="ECO:0000313" key="1">
    <source>
        <dbReference type="EMBL" id="KAK1119815.1"/>
    </source>
</evidence>
<protein>
    <submittedName>
        <fullName evidence="1">Uncharacterized protein</fullName>
    </submittedName>
</protein>
<reference evidence="1" key="1">
    <citation type="submission" date="2021-10" db="EMBL/GenBank/DDBJ databases">
        <title>Melipona bicolor Genome sequencing and assembly.</title>
        <authorList>
            <person name="Araujo N.S."/>
            <person name="Arias M.C."/>
        </authorList>
    </citation>
    <scope>NUCLEOTIDE SEQUENCE</scope>
    <source>
        <strain evidence="1">USP_2M_L1-L4_2017</strain>
        <tissue evidence="1">Whole body</tissue>
    </source>
</reference>
<keyword evidence="2" id="KW-1185">Reference proteome</keyword>
<organism evidence="1 2">
    <name type="scientific">Melipona bicolor</name>
    <dbReference type="NCBI Taxonomy" id="60889"/>
    <lineage>
        <taxon>Eukaryota</taxon>
        <taxon>Metazoa</taxon>
        <taxon>Ecdysozoa</taxon>
        <taxon>Arthropoda</taxon>
        <taxon>Hexapoda</taxon>
        <taxon>Insecta</taxon>
        <taxon>Pterygota</taxon>
        <taxon>Neoptera</taxon>
        <taxon>Endopterygota</taxon>
        <taxon>Hymenoptera</taxon>
        <taxon>Apocrita</taxon>
        <taxon>Aculeata</taxon>
        <taxon>Apoidea</taxon>
        <taxon>Anthophila</taxon>
        <taxon>Apidae</taxon>
        <taxon>Melipona</taxon>
    </lineage>
</organism>